<dbReference type="AlphaFoldDB" id="A0AA38MIT2"/>
<reference evidence="1" key="1">
    <citation type="journal article" date="2023" name="G3 (Bethesda)">
        <title>Whole genome assemblies of Zophobas morio and Tenebrio molitor.</title>
        <authorList>
            <person name="Kaur S."/>
            <person name="Stinson S.A."/>
            <person name="diCenzo G.C."/>
        </authorList>
    </citation>
    <scope>NUCLEOTIDE SEQUENCE</scope>
    <source>
        <strain evidence="1">QUZm001</strain>
    </source>
</reference>
<gene>
    <name evidence="1" type="ORF">Zmor_009455</name>
</gene>
<comment type="caution">
    <text evidence="1">The sequence shown here is derived from an EMBL/GenBank/DDBJ whole genome shotgun (WGS) entry which is preliminary data.</text>
</comment>
<sequence length="139" mass="15638">MTAIWPNVLVVGLTVPAAAPRPRAIFPRNLLARQNFLVPQWHRRPIAIAYRYWGQWLSGYAYRRESQGCTGELAQHHRDSAPEALSGGKTNKTLGVNKITGTWTQHGLNARFAIEFRNSVVRHRKSGRKSVGTDKMFGS</sequence>
<accession>A0AA38MIT2</accession>
<dbReference type="Proteomes" id="UP001168821">
    <property type="component" value="Unassembled WGS sequence"/>
</dbReference>
<evidence type="ECO:0000313" key="1">
    <source>
        <dbReference type="EMBL" id="KAJ3657668.1"/>
    </source>
</evidence>
<evidence type="ECO:0000313" key="2">
    <source>
        <dbReference type="Proteomes" id="UP001168821"/>
    </source>
</evidence>
<name>A0AA38MIT2_9CUCU</name>
<organism evidence="1 2">
    <name type="scientific">Zophobas morio</name>
    <dbReference type="NCBI Taxonomy" id="2755281"/>
    <lineage>
        <taxon>Eukaryota</taxon>
        <taxon>Metazoa</taxon>
        <taxon>Ecdysozoa</taxon>
        <taxon>Arthropoda</taxon>
        <taxon>Hexapoda</taxon>
        <taxon>Insecta</taxon>
        <taxon>Pterygota</taxon>
        <taxon>Neoptera</taxon>
        <taxon>Endopterygota</taxon>
        <taxon>Coleoptera</taxon>
        <taxon>Polyphaga</taxon>
        <taxon>Cucujiformia</taxon>
        <taxon>Tenebrionidae</taxon>
        <taxon>Zophobas</taxon>
    </lineage>
</organism>
<proteinExistence type="predicted"/>
<protein>
    <submittedName>
        <fullName evidence="1">Uncharacterized protein</fullName>
    </submittedName>
</protein>
<keyword evidence="2" id="KW-1185">Reference proteome</keyword>
<dbReference type="EMBL" id="JALNTZ010000003">
    <property type="protein sequence ID" value="KAJ3657668.1"/>
    <property type="molecule type" value="Genomic_DNA"/>
</dbReference>